<dbReference type="SUPFAM" id="SSF47384">
    <property type="entry name" value="Homodimeric domain of signal transducing histidine kinase"/>
    <property type="match status" value="1"/>
</dbReference>
<dbReference type="CDD" id="cd06225">
    <property type="entry name" value="HAMP"/>
    <property type="match status" value="1"/>
</dbReference>
<dbReference type="SUPFAM" id="SSF158472">
    <property type="entry name" value="HAMP domain-like"/>
    <property type="match status" value="1"/>
</dbReference>
<dbReference type="CDD" id="cd00082">
    <property type="entry name" value="HisKA"/>
    <property type="match status" value="1"/>
</dbReference>
<dbReference type="PANTHER" id="PTHR45528">
    <property type="entry name" value="SENSOR HISTIDINE KINASE CPXA"/>
    <property type="match status" value="1"/>
</dbReference>
<keyword evidence="8" id="KW-0547">Nucleotide-binding</keyword>
<evidence type="ECO:0000256" key="7">
    <source>
        <dbReference type="ARBA" id="ARBA00022692"/>
    </source>
</evidence>
<dbReference type="STRING" id="1236976.JCM16418_3976"/>
<keyword evidence="11 17" id="KW-1133">Transmembrane helix</keyword>
<dbReference type="RefSeq" id="WP_036651708.1">
    <property type="nucleotide sequence ID" value="NZ_BAVZ01000015.1"/>
</dbReference>
<gene>
    <name evidence="20" type="ORF">JCM16418_3976</name>
</gene>
<dbReference type="GO" id="GO:0005524">
    <property type="term" value="F:ATP binding"/>
    <property type="evidence" value="ECO:0007669"/>
    <property type="project" value="UniProtKB-KW"/>
</dbReference>
<evidence type="ECO:0000256" key="8">
    <source>
        <dbReference type="ARBA" id="ARBA00022741"/>
    </source>
</evidence>
<feature type="transmembrane region" description="Helical" evidence="17">
    <location>
        <begin position="161"/>
        <end position="182"/>
    </location>
</feature>
<comment type="function">
    <text evidence="15">Member of the two-component regulatory system HssS/HssR involved in intracellular heme homeostasis and tempering of staphylococcal virulence. HssS functions as a heme sensor histidine kinase which is autophosphorylated at a histidine residue and transfers its phosphate group to an aspartate residue of HssR. HssR/HssS activates the expression of hrtAB, an efflux pump, in response to extracellular heme, hemin, hemoglobin or blood.</text>
</comment>
<protein>
    <recommendedName>
        <fullName evidence="16">Heme sensor protein HssS</fullName>
        <ecNumber evidence="3">2.7.13.3</ecNumber>
    </recommendedName>
</protein>
<keyword evidence="12" id="KW-0902">Two-component regulatory system</keyword>
<evidence type="ECO:0000256" key="4">
    <source>
        <dbReference type="ARBA" id="ARBA00022475"/>
    </source>
</evidence>
<dbReference type="SMART" id="SM00388">
    <property type="entry name" value="HisKA"/>
    <property type="match status" value="1"/>
</dbReference>
<dbReference type="SMART" id="SM00387">
    <property type="entry name" value="HATPase_c"/>
    <property type="match status" value="1"/>
</dbReference>
<name>W7YFW6_9BACL</name>
<comment type="caution">
    <text evidence="20">The sequence shown here is derived from an EMBL/GenBank/DDBJ whole genome shotgun (WGS) entry which is preliminary data.</text>
</comment>
<dbReference type="InterPro" id="IPR003661">
    <property type="entry name" value="HisK_dim/P_dom"/>
</dbReference>
<comment type="subcellular location">
    <subcellularLocation>
        <location evidence="2">Cell membrane</location>
        <topology evidence="2">Multi-pass membrane protein</topology>
    </subcellularLocation>
</comment>
<keyword evidence="21" id="KW-1185">Reference proteome</keyword>
<dbReference type="FunFam" id="3.30.565.10:FF:000006">
    <property type="entry name" value="Sensor histidine kinase WalK"/>
    <property type="match status" value="1"/>
</dbReference>
<dbReference type="PROSITE" id="PS50109">
    <property type="entry name" value="HIS_KIN"/>
    <property type="match status" value="1"/>
</dbReference>
<evidence type="ECO:0000256" key="14">
    <source>
        <dbReference type="ARBA" id="ARBA00023136"/>
    </source>
</evidence>
<dbReference type="SMART" id="SM00304">
    <property type="entry name" value="HAMP"/>
    <property type="match status" value="1"/>
</dbReference>
<dbReference type="PROSITE" id="PS50885">
    <property type="entry name" value="HAMP"/>
    <property type="match status" value="1"/>
</dbReference>
<evidence type="ECO:0000256" key="15">
    <source>
        <dbReference type="ARBA" id="ARBA00037219"/>
    </source>
</evidence>
<accession>W7YFW6</accession>
<dbReference type="Pfam" id="PF00512">
    <property type="entry name" value="HisKA"/>
    <property type="match status" value="1"/>
</dbReference>
<feature type="domain" description="Histidine kinase" evidence="18">
    <location>
        <begin position="245"/>
        <end position="461"/>
    </location>
</feature>
<evidence type="ECO:0000256" key="13">
    <source>
        <dbReference type="ARBA" id="ARBA00023026"/>
    </source>
</evidence>
<keyword evidence="5" id="KW-0597">Phosphoprotein</keyword>
<dbReference type="InterPro" id="IPR003660">
    <property type="entry name" value="HAMP_dom"/>
</dbReference>
<evidence type="ECO:0000256" key="11">
    <source>
        <dbReference type="ARBA" id="ARBA00022989"/>
    </source>
</evidence>
<dbReference type="EC" id="2.7.13.3" evidence="3"/>
<keyword evidence="7 17" id="KW-0812">Transmembrane</keyword>
<organism evidence="20 21">
    <name type="scientific">Paenibacillus pini JCM 16418</name>
    <dbReference type="NCBI Taxonomy" id="1236976"/>
    <lineage>
        <taxon>Bacteria</taxon>
        <taxon>Bacillati</taxon>
        <taxon>Bacillota</taxon>
        <taxon>Bacilli</taxon>
        <taxon>Bacillales</taxon>
        <taxon>Paenibacillaceae</taxon>
        <taxon>Paenibacillus</taxon>
    </lineage>
</organism>
<sequence length="461" mass="52411">MKSLYLRICVTTVAVMIFSSFLAFILSNVYYQHKLKPVNDQKITRMAENIKHFYETYPKAEMEDYLNNIGELGYQIYVVGQDTPGKYYGGEFRQKDISRKVVQDVLQGNTYHGIANFASTAFITGFFDNSLVNTIGVAIQSDGSTYAMFVRPNVDVQLGELHMFLAVLVVLIIVISILFVIISTRYIVNPITKLTEATQLITQGTYHLQLNVKRRDEIGRLADHFSRMAKSIEQLEEMRQEFVSNVSHEIQSPLASIQGFSQTLQTQNVPEAQRMHYLSVIEGEARRMSQMSKQLLMMASLDKEENVLEKSTFDVADQLKQVLSMTEWSWREKDLVIEMNLPQVYIHADQKLIHQVWTNLITNSIKFTPIGGTISIKLKQNEQECHVDIRDTGAGISAEDLPRIFNRFYKADKARSRKEGETGSGLGLAITHKIITMHGGHIDVISQPSEGTVFQIRLPLD</sequence>
<dbReference type="InterPro" id="IPR050398">
    <property type="entry name" value="HssS/ArlS-like"/>
</dbReference>
<dbReference type="EMBL" id="BAVZ01000015">
    <property type="protein sequence ID" value="GAF09820.1"/>
    <property type="molecule type" value="Genomic_DNA"/>
</dbReference>
<keyword evidence="13" id="KW-0843">Virulence</keyword>
<proteinExistence type="predicted"/>
<dbReference type="Pfam" id="PF00672">
    <property type="entry name" value="HAMP"/>
    <property type="match status" value="1"/>
</dbReference>
<dbReference type="CDD" id="cd00075">
    <property type="entry name" value="HATPase"/>
    <property type="match status" value="1"/>
</dbReference>
<evidence type="ECO:0000259" key="18">
    <source>
        <dbReference type="PROSITE" id="PS50109"/>
    </source>
</evidence>
<dbReference type="OrthoDB" id="9813151at2"/>
<keyword evidence="10" id="KW-0067">ATP-binding</keyword>
<dbReference type="SUPFAM" id="SSF55874">
    <property type="entry name" value="ATPase domain of HSP90 chaperone/DNA topoisomerase II/histidine kinase"/>
    <property type="match status" value="1"/>
</dbReference>
<evidence type="ECO:0000256" key="1">
    <source>
        <dbReference type="ARBA" id="ARBA00000085"/>
    </source>
</evidence>
<evidence type="ECO:0000256" key="17">
    <source>
        <dbReference type="SAM" id="Phobius"/>
    </source>
</evidence>
<dbReference type="eggNOG" id="COG2205">
    <property type="taxonomic scope" value="Bacteria"/>
</dbReference>
<dbReference type="Pfam" id="PF02518">
    <property type="entry name" value="HATPase_c"/>
    <property type="match status" value="1"/>
</dbReference>
<evidence type="ECO:0000313" key="21">
    <source>
        <dbReference type="Proteomes" id="UP000019364"/>
    </source>
</evidence>
<keyword evidence="4" id="KW-1003">Cell membrane</keyword>
<dbReference type="InterPro" id="IPR003594">
    <property type="entry name" value="HATPase_dom"/>
</dbReference>
<comment type="catalytic activity">
    <reaction evidence="1">
        <text>ATP + protein L-histidine = ADP + protein N-phospho-L-histidine.</text>
        <dbReference type="EC" id="2.7.13.3"/>
    </reaction>
</comment>
<evidence type="ECO:0000256" key="3">
    <source>
        <dbReference type="ARBA" id="ARBA00012438"/>
    </source>
</evidence>
<evidence type="ECO:0000256" key="10">
    <source>
        <dbReference type="ARBA" id="ARBA00022840"/>
    </source>
</evidence>
<keyword evidence="14 17" id="KW-0472">Membrane</keyword>
<evidence type="ECO:0000256" key="16">
    <source>
        <dbReference type="ARBA" id="ARBA00040841"/>
    </source>
</evidence>
<feature type="domain" description="HAMP" evidence="19">
    <location>
        <begin position="185"/>
        <end position="237"/>
    </location>
</feature>
<evidence type="ECO:0000313" key="20">
    <source>
        <dbReference type="EMBL" id="GAF09820.1"/>
    </source>
</evidence>
<dbReference type="Gene3D" id="6.10.340.10">
    <property type="match status" value="1"/>
</dbReference>
<dbReference type="GO" id="GO:0005886">
    <property type="term" value="C:plasma membrane"/>
    <property type="evidence" value="ECO:0007669"/>
    <property type="project" value="UniProtKB-SubCell"/>
</dbReference>
<evidence type="ECO:0000256" key="12">
    <source>
        <dbReference type="ARBA" id="ARBA00023012"/>
    </source>
</evidence>
<dbReference type="PRINTS" id="PR00344">
    <property type="entry name" value="BCTRLSENSOR"/>
</dbReference>
<dbReference type="GO" id="GO:0000155">
    <property type="term" value="F:phosphorelay sensor kinase activity"/>
    <property type="evidence" value="ECO:0007669"/>
    <property type="project" value="InterPro"/>
</dbReference>
<keyword evidence="6" id="KW-0808">Transferase</keyword>
<reference evidence="20 21" key="1">
    <citation type="journal article" date="2014" name="Genome Announc.">
        <title>Draft Genome Sequence of Paenibacillus pini JCM 16418T, Isolated from the Rhizosphere of Pine Tree.</title>
        <authorList>
            <person name="Yuki M."/>
            <person name="Oshima K."/>
            <person name="Suda W."/>
            <person name="Oshida Y."/>
            <person name="Kitamura K."/>
            <person name="Iida Y."/>
            <person name="Hattori M."/>
            <person name="Ohkuma M."/>
        </authorList>
    </citation>
    <scope>NUCLEOTIDE SEQUENCE [LARGE SCALE GENOMIC DNA]</scope>
    <source>
        <strain evidence="20 21">JCM 16418</strain>
    </source>
</reference>
<dbReference type="FunFam" id="1.10.287.130:FF:000001">
    <property type="entry name" value="Two-component sensor histidine kinase"/>
    <property type="match status" value="1"/>
</dbReference>
<dbReference type="InterPro" id="IPR004358">
    <property type="entry name" value="Sig_transdc_His_kin-like_C"/>
</dbReference>
<feature type="transmembrane region" description="Helical" evidence="17">
    <location>
        <begin position="12"/>
        <end position="31"/>
    </location>
</feature>
<dbReference type="Proteomes" id="UP000019364">
    <property type="component" value="Unassembled WGS sequence"/>
</dbReference>
<evidence type="ECO:0000256" key="2">
    <source>
        <dbReference type="ARBA" id="ARBA00004651"/>
    </source>
</evidence>
<evidence type="ECO:0000256" key="6">
    <source>
        <dbReference type="ARBA" id="ARBA00022679"/>
    </source>
</evidence>
<dbReference type="AlphaFoldDB" id="W7YFW6"/>
<dbReference type="InterPro" id="IPR005467">
    <property type="entry name" value="His_kinase_dom"/>
</dbReference>
<dbReference type="InterPro" id="IPR036890">
    <property type="entry name" value="HATPase_C_sf"/>
</dbReference>
<dbReference type="InterPro" id="IPR036097">
    <property type="entry name" value="HisK_dim/P_sf"/>
</dbReference>
<dbReference type="Gene3D" id="1.10.287.130">
    <property type="match status" value="1"/>
</dbReference>
<evidence type="ECO:0000256" key="9">
    <source>
        <dbReference type="ARBA" id="ARBA00022777"/>
    </source>
</evidence>
<dbReference type="PANTHER" id="PTHR45528:SF11">
    <property type="entry name" value="HISTIDINE KINASE"/>
    <property type="match status" value="1"/>
</dbReference>
<keyword evidence="9 20" id="KW-0418">Kinase</keyword>
<evidence type="ECO:0000256" key="5">
    <source>
        <dbReference type="ARBA" id="ARBA00022553"/>
    </source>
</evidence>
<dbReference type="Gene3D" id="3.30.565.10">
    <property type="entry name" value="Histidine kinase-like ATPase, C-terminal domain"/>
    <property type="match status" value="1"/>
</dbReference>
<evidence type="ECO:0000259" key="19">
    <source>
        <dbReference type="PROSITE" id="PS50885"/>
    </source>
</evidence>